<organism evidence="1 2">
    <name type="scientific">Tegillarca granosa</name>
    <name type="common">Malaysian cockle</name>
    <name type="synonym">Anadara granosa</name>
    <dbReference type="NCBI Taxonomy" id="220873"/>
    <lineage>
        <taxon>Eukaryota</taxon>
        <taxon>Metazoa</taxon>
        <taxon>Spiralia</taxon>
        <taxon>Lophotrochozoa</taxon>
        <taxon>Mollusca</taxon>
        <taxon>Bivalvia</taxon>
        <taxon>Autobranchia</taxon>
        <taxon>Pteriomorphia</taxon>
        <taxon>Arcoida</taxon>
        <taxon>Arcoidea</taxon>
        <taxon>Arcidae</taxon>
        <taxon>Tegillarca</taxon>
    </lineage>
</organism>
<keyword evidence="2" id="KW-1185">Reference proteome</keyword>
<sequence length="73" mass="8650">MIQELESRLLSPEHRFNGQYLLPRVVNNITQEQIVAIYETYKDDMNVSLDVFKAEILRWKMRWASTVLPALNI</sequence>
<reference evidence="1 2" key="1">
    <citation type="submission" date="2022-12" db="EMBL/GenBank/DDBJ databases">
        <title>Chromosome-level genome of Tegillarca granosa.</title>
        <authorList>
            <person name="Kim J."/>
        </authorList>
    </citation>
    <scope>NUCLEOTIDE SEQUENCE [LARGE SCALE GENOMIC DNA]</scope>
    <source>
        <strain evidence="1">Teg-2019</strain>
        <tissue evidence="1">Adductor muscle</tissue>
    </source>
</reference>
<gene>
    <name evidence="1" type="ORF">KUTeg_003472</name>
</gene>
<evidence type="ECO:0000313" key="2">
    <source>
        <dbReference type="Proteomes" id="UP001217089"/>
    </source>
</evidence>
<accession>A0ABQ9FM65</accession>
<comment type="caution">
    <text evidence="1">The sequence shown here is derived from an EMBL/GenBank/DDBJ whole genome shotgun (WGS) entry which is preliminary data.</text>
</comment>
<proteinExistence type="predicted"/>
<evidence type="ECO:0000313" key="1">
    <source>
        <dbReference type="EMBL" id="KAJ8318381.1"/>
    </source>
</evidence>
<dbReference type="Proteomes" id="UP001217089">
    <property type="component" value="Unassembled WGS sequence"/>
</dbReference>
<name>A0ABQ9FM65_TEGGR</name>
<dbReference type="EMBL" id="JARBDR010000214">
    <property type="protein sequence ID" value="KAJ8318381.1"/>
    <property type="molecule type" value="Genomic_DNA"/>
</dbReference>
<protein>
    <submittedName>
        <fullName evidence="1">Uncharacterized protein</fullName>
    </submittedName>
</protein>